<feature type="binding site" evidence="11">
    <location>
        <begin position="32"/>
        <end position="37"/>
    </location>
    <ligand>
        <name>ATP</name>
        <dbReference type="ChEBI" id="CHEBI:30616"/>
    </ligand>
</feature>
<keyword evidence="9 11" id="KW-0057">Aromatic amino acid biosynthesis</keyword>
<dbReference type="PANTHER" id="PTHR21087:SF16">
    <property type="entry name" value="SHIKIMATE KINASE 1, CHLOROPLASTIC"/>
    <property type="match status" value="1"/>
</dbReference>
<feature type="binding site" evidence="11">
    <location>
        <position position="54"/>
    </location>
    <ligand>
        <name>substrate</name>
    </ligand>
</feature>
<dbReference type="InterPro" id="IPR000623">
    <property type="entry name" value="Shikimate_kinase/TSH1"/>
</dbReference>
<keyword evidence="11" id="KW-0963">Cytoplasm</keyword>
<comment type="cofactor">
    <cofactor evidence="11">
        <name>Mg(2+)</name>
        <dbReference type="ChEBI" id="CHEBI:18420"/>
    </cofactor>
    <text evidence="11">Binds 1 Mg(2+) ion per subunit.</text>
</comment>
<dbReference type="Gene3D" id="3.40.50.300">
    <property type="entry name" value="P-loop containing nucleotide triphosphate hydrolases"/>
    <property type="match status" value="1"/>
</dbReference>
<dbReference type="PRINTS" id="PR01100">
    <property type="entry name" value="SHIKIMTKNASE"/>
</dbReference>
<comment type="subunit">
    <text evidence="11">Monomer.</text>
</comment>
<evidence type="ECO:0000256" key="1">
    <source>
        <dbReference type="ARBA" id="ARBA00004842"/>
    </source>
</evidence>
<keyword evidence="6 11" id="KW-0547">Nucleotide-binding</keyword>
<comment type="pathway">
    <text evidence="1 11">Metabolic intermediate biosynthesis; chorismate biosynthesis; chorismate from D-erythrose 4-phosphate and phosphoenolpyruvate: step 5/7.</text>
</comment>
<comment type="caution">
    <text evidence="11">Lacks conserved residue(s) required for the propagation of feature annotation.</text>
</comment>
<dbReference type="UniPathway" id="UPA00053">
    <property type="reaction ID" value="UER00088"/>
</dbReference>
<evidence type="ECO:0000256" key="11">
    <source>
        <dbReference type="HAMAP-Rule" id="MF_00109"/>
    </source>
</evidence>
<dbReference type="GO" id="GO:0008652">
    <property type="term" value="P:amino acid biosynthetic process"/>
    <property type="evidence" value="ECO:0007669"/>
    <property type="project" value="UniProtKB-KW"/>
</dbReference>
<comment type="similarity">
    <text evidence="2 11">Belongs to the shikimate kinase family.</text>
</comment>
<dbReference type="InterPro" id="IPR023000">
    <property type="entry name" value="Shikimate_kinase_CS"/>
</dbReference>
<dbReference type="GO" id="GO:0005524">
    <property type="term" value="F:ATP binding"/>
    <property type="evidence" value="ECO:0007669"/>
    <property type="project" value="UniProtKB-UniRule"/>
</dbReference>
<evidence type="ECO:0000313" key="13">
    <source>
        <dbReference type="Proteomes" id="UP000199647"/>
    </source>
</evidence>
<feature type="binding site" evidence="11">
    <location>
        <position position="156"/>
    </location>
    <ligand>
        <name>substrate</name>
    </ligand>
</feature>
<dbReference type="NCBIfam" id="NF010552">
    <property type="entry name" value="PRK13946.1"/>
    <property type="match status" value="1"/>
</dbReference>
<dbReference type="AlphaFoldDB" id="A0A1H9C8M4"/>
<feature type="binding site" evidence="11">
    <location>
        <position position="36"/>
    </location>
    <ligand>
        <name>Mg(2+)</name>
        <dbReference type="ChEBI" id="CHEBI:18420"/>
    </ligand>
</feature>
<dbReference type="EC" id="2.7.1.71" evidence="3 11"/>
<dbReference type="CDD" id="cd00464">
    <property type="entry name" value="SK"/>
    <property type="match status" value="1"/>
</dbReference>
<feature type="binding site" evidence="11">
    <location>
        <position position="78"/>
    </location>
    <ligand>
        <name>substrate</name>
    </ligand>
</feature>
<dbReference type="GO" id="GO:0009073">
    <property type="term" value="P:aromatic amino acid family biosynthetic process"/>
    <property type="evidence" value="ECO:0007669"/>
    <property type="project" value="UniProtKB-KW"/>
</dbReference>
<keyword evidence="11" id="KW-0460">Magnesium</keyword>
<keyword evidence="4 11" id="KW-0028">Amino-acid biosynthesis</keyword>
<organism evidence="12 13">
    <name type="scientific">Faunimonas pinastri</name>
    <dbReference type="NCBI Taxonomy" id="1855383"/>
    <lineage>
        <taxon>Bacteria</taxon>
        <taxon>Pseudomonadati</taxon>
        <taxon>Pseudomonadota</taxon>
        <taxon>Alphaproteobacteria</taxon>
        <taxon>Hyphomicrobiales</taxon>
        <taxon>Afifellaceae</taxon>
        <taxon>Faunimonas</taxon>
    </lineage>
</organism>
<dbReference type="GO" id="GO:0005829">
    <property type="term" value="C:cytosol"/>
    <property type="evidence" value="ECO:0007669"/>
    <property type="project" value="TreeGrafter"/>
</dbReference>
<dbReference type="GO" id="GO:0004765">
    <property type="term" value="F:shikimate kinase activity"/>
    <property type="evidence" value="ECO:0007669"/>
    <property type="project" value="UniProtKB-UniRule"/>
</dbReference>
<sequence>MQAEEILAGEERRARIVAGLGSRNIVLVGLMGAGKTSVGRRLALALGLSFVDADVEIEAAANQTIAEIFSAYGEEAFRAGERRVISRLLAEGPKVVATGGGAFMSEETRQRIRGNGISVWLKADVRVLLERVRRKSHRPLLQSDPEGTLRRLQNERGPTYATADLTVNSHEGPFHLTIAELLDRLETYLAQENKA</sequence>
<protein>
    <recommendedName>
        <fullName evidence="3 11">Shikimate kinase</fullName>
        <shortName evidence="11">SK</shortName>
        <ecNumber evidence="3 11">2.7.1.71</ecNumber>
    </recommendedName>
</protein>
<evidence type="ECO:0000256" key="9">
    <source>
        <dbReference type="ARBA" id="ARBA00023141"/>
    </source>
</evidence>
<keyword evidence="5 11" id="KW-0808">Transferase</keyword>
<feature type="binding site" evidence="11">
    <location>
        <position position="100"/>
    </location>
    <ligand>
        <name>substrate</name>
    </ligand>
</feature>
<keyword evidence="11" id="KW-0479">Metal-binding</keyword>
<evidence type="ECO:0000256" key="4">
    <source>
        <dbReference type="ARBA" id="ARBA00022605"/>
    </source>
</evidence>
<reference evidence="12 13" key="1">
    <citation type="submission" date="2016-10" db="EMBL/GenBank/DDBJ databases">
        <authorList>
            <person name="de Groot N.N."/>
        </authorList>
    </citation>
    <scope>NUCLEOTIDE SEQUENCE [LARGE SCALE GENOMIC DNA]</scope>
    <source>
        <strain evidence="12 13">A52C2</strain>
    </source>
</reference>
<dbReference type="SUPFAM" id="SSF52540">
    <property type="entry name" value="P-loop containing nucleoside triphosphate hydrolases"/>
    <property type="match status" value="1"/>
</dbReference>
<accession>A0A1H9C8M4</accession>
<feature type="binding site" evidence="11">
    <location>
        <position position="138"/>
    </location>
    <ligand>
        <name>ATP</name>
        <dbReference type="ChEBI" id="CHEBI:30616"/>
    </ligand>
</feature>
<evidence type="ECO:0000256" key="8">
    <source>
        <dbReference type="ARBA" id="ARBA00022840"/>
    </source>
</evidence>
<dbReference type="Pfam" id="PF01202">
    <property type="entry name" value="SKI"/>
    <property type="match status" value="1"/>
</dbReference>
<evidence type="ECO:0000256" key="5">
    <source>
        <dbReference type="ARBA" id="ARBA00022679"/>
    </source>
</evidence>
<dbReference type="HAMAP" id="MF_00109">
    <property type="entry name" value="Shikimate_kinase"/>
    <property type="match status" value="1"/>
</dbReference>
<evidence type="ECO:0000256" key="6">
    <source>
        <dbReference type="ARBA" id="ARBA00022741"/>
    </source>
</evidence>
<evidence type="ECO:0000256" key="7">
    <source>
        <dbReference type="ARBA" id="ARBA00022777"/>
    </source>
</evidence>
<name>A0A1H9C8M4_9HYPH</name>
<proteinExistence type="inferred from homology"/>
<dbReference type="InterPro" id="IPR031322">
    <property type="entry name" value="Shikimate/glucono_kinase"/>
</dbReference>
<comment type="function">
    <text evidence="11">Catalyzes the specific phosphorylation of the 3-hydroxyl group of shikimic acid using ATP as a cosubstrate.</text>
</comment>
<dbReference type="RefSeq" id="WP_092495595.1">
    <property type="nucleotide sequence ID" value="NZ_FOFG01000002.1"/>
</dbReference>
<keyword evidence="7 11" id="KW-0418">Kinase</keyword>
<evidence type="ECO:0000313" key="12">
    <source>
        <dbReference type="EMBL" id="SEP97018.1"/>
    </source>
</evidence>
<keyword evidence="8 11" id="KW-0067">ATP-binding</keyword>
<dbReference type="InterPro" id="IPR027417">
    <property type="entry name" value="P-loop_NTPase"/>
</dbReference>
<dbReference type="GO" id="GO:0000287">
    <property type="term" value="F:magnesium ion binding"/>
    <property type="evidence" value="ECO:0007669"/>
    <property type="project" value="UniProtKB-UniRule"/>
</dbReference>
<dbReference type="PROSITE" id="PS01128">
    <property type="entry name" value="SHIKIMATE_KINASE"/>
    <property type="match status" value="1"/>
</dbReference>
<dbReference type="OrthoDB" id="9800332at2"/>
<dbReference type="STRING" id="1855383.SAMN05216548_10271"/>
<dbReference type="EMBL" id="FOFG01000002">
    <property type="protein sequence ID" value="SEP97018.1"/>
    <property type="molecule type" value="Genomic_DNA"/>
</dbReference>
<dbReference type="Proteomes" id="UP000199647">
    <property type="component" value="Unassembled WGS sequence"/>
</dbReference>
<comment type="catalytic activity">
    <reaction evidence="10 11">
        <text>shikimate + ATP = 3-phosphoshikimate + ADP + H(+)</text>
        <dbReference type="Rhea" id="RHEA:13121"/>
        <dbReference type="ChEBI" id="CHEBI:15378"/>
        <dbReference type="ChEBI" id="CHEBI:30616"/>
        <dbReference type="ChEBI" id="CHEBI:36208"/>
        <dbReference type="ChEBI" id="CHEBI:145989"/>
        <dbReference type="ChEBI" id="CHEBI:456216"/>
        <dbReference type="EC" id="2.7.1.71"/>
    </reaction>
</comment>
<evidence type="ECO:0000256" key="3">
    <source>
        <dbReference type="ARBA" id="ARBA00012154"/>
    </source>
</evidence>
<evidence type="ECO:0000256" key="2">
    <source>
        <dbReference type="ARBA" id="ARBA00006997"/>
    </source>
</evidence>
<comment type="subcellular location">
    <subcellularLocation>
        <location evidence="11">Cytoplasm</location>
    </subcellularLocation>
</comment>
<evidence type="ECO:0000256" key="10">
    <source>
        <dbReference type="ARBA" id="ARBA00048567"/>
    </source>
</evidence>
<dbReference type="PANTHER" id="PTHR21087">
    <property type="entry name" value="SHIKIMATE KINASE"/>
    <property type="match status" value="1"/>
</dbReference>
<dbReference type="GO" id="GO:0009423">
    <property type="term" value="P:chorismate biosynthetic process"/>
    <property type="evidence" value="ECO:0007669"/>
    <property type="project" value="UniProtKB-UniRule"/>
</dbReference>
<gene>
    <name evidence="11" type="primary">aroK</name>
    <name evidence="12" type="ORF">SAMN05216548_10271</name>
</gene>
<keyword evidence="13" id="KW-1185">Reference proteome</keyword>